<keyword evidence="2" id="KW-1185">Reference proteome</keyword>
<proteinExistence type="predicted"/>
<dbReference type="Proteomes" id="UP000194873">
    <property type="component" value="Unassembled WGS sequence"/>
</dbReference>
<protein>
    <recommendedName>
        <fullName evidence="3">Secretion system C-terminal sorting domain-containing protein</fullName>
    </recommendedName>
</protein>
<accession>A0A243W6L5</accession>
<sequence>MLLLISLLFLVTPKGRLTSAGLYVFLSRWSNVLLLATVVGQSTPAIAQQLPLTRLWDHTYGGSGNSQDEPASLVPTADGGCLVGGSSVSGISGTHSQTAEGARDYWLIKLSAQGVQQWDQRFGGSGEDRLAVVRPTTDGGYLLGGTSYSQYSSGDKSENNWGTDDFWVVKTTSTGIKVWDKTLGTFSSDQLHDLVETDDGGYLLAGETNDNGTGNYDFYLVKITAEGKRQWDVHYGGAQHDELRVIRRTADHGFLLAGTSASTTGMDKTQPSRGGQDYWVVKVNQFGIKEWDRTYGGPGNDVLSSMQLTPDGGFILGGTSTSEAGGEKSQASRGGKDMWVVKVNVAGTVDWDRRFGGDLEENLAAIQPVAGGFLLGGSSWSGSGGDKAQPNWGYCDYWLLRVDEQGSLEWERRYGGESIDMLNAVTLLADGSCLVAGSSTSSGLPALGDKTQYNYGFVNFWVLKMAAVLPLKSTEPRWARLVSVFPVPASSSLHVVLPPLPNASSATLSLIDALGRVVLVHPVSVPMTPSAEVTLPVAQLPAGSYLLRMEVTGQTPLLRRIWVQ</sequence>
<organism evidence="1 2">
    <name type="scientific">Hymenobacter crusticola</name>
    <dbReference type="NCBI Taxonomy" id="1770526"/>
    <lineage>
        <taxon>Bacteria</taxon>
        <taxon>Pseudomonadati</taxon>
        <taxon>Bacteroidota</taxon>
        <taxon>Cytophagia</taxon>
        <taxon>Cytophagales</taxon>
        <taxon>Hymenobacteraceae</taxon>
        <taxon>Hymenobacter</taxon>
    </lineage>
</organism>
<evidence type="ECO:0008006" key="3">
    <source>
        <dbReference type="Google" id="ProtNLM"/>
    </source>
</evidence>
<name>A0A243W6L5_9BACT</name>
<reference evidence="1 2" key="1">
    <citation type="submission" date="2017-01" db="EMBL/GenBank/DDBJ databases">
        <title>A new Hymenobacter.</title>
        <authorList>
            <person name="Liang Y."/>
            <person name="Feng F."/>
        </authorList>
    </citation>
    <scope>NUCLEOTIDE SEQUENCE [LARGE SCALE GENOMIC DNA]</scope>
    <source>
        <strain evidence="1">MIMBbqt21</strain>
    </source>
</reference>
<dbReference type="PANTHER" id="PTHR42754:SF1">
    <property type="entry name" value="LIPOPROTEIN"/>
    <property type="match status" value="1"/>
</dbReference>
<dbReference type="AlphaFoldDB" id="A0A243W6L5"/>
<evidence type="ECO:0000313" key="2">
    <source>
        <dbReference type="Proteomes" id="UP000194873"/>
    </source>
</evidence>
<evidence type="ECO:0000313" key="1">
    <source>
        <dbReference type="EMBL" id="OUJ69802.1"/>
    </source>
</evidence>
<gene>
    <name evidence="1" type="ORF">BXP70_26195</name>
</gene>
<dbReference type="PANTHER" id="PTHR42754">
    <property type="entry name" value="ENDOGLUCANASE"/>
    <property type="match status" value="1"/>
</dbReference>
<dbReference type="EMBL" id="MTSE01000031">
    <property type="protein sequence ID" value="OUJ69802.1"/>
    <property type="molecule type" value="Genomic_DNA"/>
</dbReference>
<comment type="caution">
    <text evidence="1">The sequence shown here is derived from an EMBL/GenBank/DDBJ whole genome shotgun (WGS) entry which is preliminary data.</text>
</comment>